<proteinExistence type="predicted"/>
<feature type="compositionally biased region" description="Acidic residues" evidence="2">
    <location>
        <begin position="812"/>
        <end position="822"/>
    </location>
</feature>
<dbReference type="InterPro" id="IPR026797">
    <property type="entry name" value="HAUS_6"/>
</dbReference>
<dbReference type="PANTHER" id="PTHR16151">
    <property type="entry name" value="HAUS AUGMIN-LIKE COMPLEX SUBUNIT 6"/>
    <property type="match status" value="1"/>
</dbReference>
<dbReference type="AlphaFoldDB" id="A0A6P7S846"/>
<feature type="compositionally biased region" description="Polar residues" evidence="2">
    <location>
        <begin position="653"/>
        <end position="664"/>
    </location>
</feature>
<sequence length="822" mass="93135">MSSKTKTAPDLLRNGPTAEPSAIKKLRVNEQQQRLRQSFFTNILLLGFDREAQEKKDHLQYNENMFAVPNNKGALPILYFLMEKLDPEEAKTRFRGFWPVFDKKQEQYFRKELCNWLNKIAQEDPEAGFNSVFPSLFLSPGGYKFEQFLFYLSRYVLLKTLKKECNIKDGYLRCPTLKPSLPQAAHIPKILKCATIKNVQSLLVSIDENLKLYWKWQEATKKLTEEYKIQFKKINRMNSSLKDALKENNTKENCDGTDESRNEVLYWIKHQWKDILHQIQSQNADRETIQSVIKSFESKHKLDMQLINACIPDQLLQVKEKEIQEEKVESLYKRGKLDIVSLIKLSNFSLQMYHEKLQSVNVSDCKETISEFETLSKNHSKYLENIESMRQEITDVLEESKDSVHYLTEKLSDNCDKVDAKTLVMIPHSPPPENFLLMPGKKEHLSQSGKSILDSTTILNSEEEAKKILEAATIAVQNCTEQKPINLIDTVKKNSMLSEDLITLKATKQNTKHTKPSLKLSDPTSSQFSLDAHCSINQTNKDVNKKNTDNTKASSLRRPTRIKVPAKLSHEKAMKDYVSSVVDCYKTGGNADLQDVTEALSMDAFQSKDKLARSPVKPPKHQKLMLPKDSGIEESKSDIFPLLSPNSLNCADPSSSPLLNPTHVSSGSADSSASFLPSPLLETPTTQSKINRSNSSFKLLSVSPNDLTELFTLPNNKCTSLASSENAEPFDCILDDASIRFDQPSSPNSSGEEIDQSDYYIPLKKDLNLIGHSGDRDFCQTNSQISLPGSVETTPTCSEQRSFRLSLSDKPLEDESDSILVD</sequence>
<evidence type="ECO:0000259" key="3">
    <source>
        <dbReference type="Pfam" id="PF14661"/>
    </source>
</evidence>
<feature type="region of interest" description="Disordered" evidence="2">
    <location>
        <begin position="609"/>
        <end position="630"/>
    </location>
</feature>
<feature type="region of interest" description="Disordered" evidence="2">
    <location>
        <begin position="789"/>
        <end position="822"/>
    </location>
</feature>
<dbReference type="GO" id="GO:0051225">
    <property type="term" value="P:spindle assembly"/>
    <property type="evidence" value="ECO:0007669"/>
    <property type="project" value="InterPro"/>
</dbReference>
<feature type="domain" description="HAUS augmin-like complex subunit 6 N-terminal" evidence="3">
    <location>
        <begin position="39"/>
        <end position="272"/>
    </location>
</feature>
<feature type="compositionally biased region" description="Low complexity" evidence="2">
    <location>
        <begin position="665"/>
        <end position="681"/>
    </location>
</feature>
<gene>
    <name evidence="5" type="primary">LOC115209829</name>
</gene>
<evidence type="ECO:0000256" key="1">
    <source>
        <dbReference type="SAM" id="Coils"/>
    </source>
</evidence>
<dbReference type="GO" id="GO:1990498">
    <property type="term" value="C:mitotic spindle microtubule"/>
    <property type="evidence" value="ECO:0007669"/>
    <property type="project" value="TreeGrafter"/>
</dbReference>
<reference evidence="5" key="1">
    <citation type="submission" date="2025-08" db="UniProtKB">
        <authorList>
            <consortium name="RefSeq"/>
        </authorList>
    </citation>
    <scope>IDENTIFICATION</scope>
</reference>
<feature type="coiled-coil region" evidence="1">
    <location>
        <begin position="372"/>
        <end position="403"/>
    </location>
</feature>
<dbReference type="Proteomes" id="UP000515154">
    <property type="component" value="Linkage group LG3"/>
</dbReference>
<accession>A0A6P7S846</accession>
<feature type="region of interest" description="Disordered" evidence="2">
    <location>
        <begin position="653"/>
        <end position="688"/>
    </location>
</feature>
<name>A0A6P7S846_9MOLL</name>
<dbReference type="KEGG" id="osn:115209829"/>
<evidence type="ECO:0000313" key="5">
    <source>
        <dbReference type="RefSeq" id="XP_029634251.1"/>
    </source>
</evidence>
<dbReference type="Pfam" id="PF14661">
    <property type="entry name" value="HAUS6_N"/>
    <property type="match status" value="1"/>
</dbReference>
<dbReference type="PANTHER" id="PTHR16151:SF2">
    <property type="entry name" value="HAUS AUGMIN-LIKE COMPLEX SUBUNIT 6"/>
    <property type="match status" value="1"/>
</dbReference>
<protein>
    <submittedName>
        <fullName evidence="5">HAUS augmin-like complex subunit 6 isoform X1</fullName>
    </submittedName>
</protein>
<keyword evidence="1" id="KW-0175">Coiled coil</keyword>
<evidence type="ECO:0000256" key="2">
    <source>
        <dbReference type="SAM" id="MobiDB-lite"/>
    </source>
</evidence>
<evidence type="ECO:0000313" key="4">
    <source>
        <dbReference type="Proteomes" id="UP000515154"/>
    </source>
</evidence>
<feature type="compositionally biased region" description="Polar residues" evidence="2">
    <location>
        <begin position="789"/>
        <end position="805"/>
    </location>
</feature>
<organism evidence="4 5">
    <name type="scientific">Octopus sinensis</name>
    <name type="common">East Asian common octopus</name>
    <dbReference type="NCBI Taxonomy" id="2607531"/>
    <lineage>
        <taxon>Eukaryota</taxon>
        <taxon>Metazoa</taxon>
        <taxon>Spiralia</taxon>
        <taxon>Lophotrochozoa</taxon>
        <taxon>Mollusca</taxon>
        <taxon>Cephalopoda</taxon>
        <taxon>Coleoidea</taxon>
        <taxon>Octopodiformes</taxon>
        <taxon>Octopoda</taxon>
        <taxon>Incirrata</taxon>
        <taxon>Octopodidae</taxon>
        <taxon>Octopus</taxon>
    </lineage>
</organism>
<dbReference type="GO" id="GO:0070652">
    <property type="term" value="C:HAUS complex"/>
    <property type="evidence" value="ECO:0007669"/>
    <property type="project" value="InterPro"/>
</dbReference>
<keyword evidence="4" id="KW-1185">Reference proteome</keyword>
<dbReference type="InterPro" id="IPR028163">
    <property type="entry name" value="HAUS_6_N"/>
</dbReference>
<dbReference type="GO" id="GO:0008017">
    <property type="term" value="F:microtubule binding"/>
    <property type="evidence" value="ECO:0007669"/>
    <property type="project" value="TreeGrafter"/>
</dbReference>
<dbReference type="RefSeq" id="XP_029634251.1">
    <property type="nucleotide sequence ID" value="XM_029778391.2"/>
</dbReference>